<evidence type="ECO:0000313" key="12">
    <source>
        <dbReference type="Proteomes" id="UP000000496"/>
    </source>
</evidence>
<dbReference type="STRING" id="331113.SNE_A08170"/>
<dbReference type="InterPro" id="IPR010827">
    <property type="entry name" value="BamA/TamA_POTRA"/>
</dbReference>
<feature type="domain" description="POTRA" evidence="10">
    <location>
        <begin position="362"/>
        <end position="440"/>
    </location>
</feature>
<dbReference type="AlphaFoldDB" id="F8L7G1"/>
<dbReference type="PROSITE" id="PS51779">
    <property type="entry name" value="POTRA"/>
    <property type="match status" value="3"/>
</dbReference>
<feature type="domain" description="POTRA" evidence="10">
    <location>
        <begin position="281"/>
        <end position="359"/>
    </location>
</feature>
<dbReference type="PANTHER" id="PTHR12815">
    <property type="entry name" value="SORTING AND ASSEMBLY MACHINERY SAMM50 PROTEIN FAMILY MEMBER"/>
    <property type="match status" value="1"/>
</dbReference>
<feature type="domain" description="POTRA" evidence="10">
    <location>
        <begin position="110"/>
        <end position="188"/>
    </location>
</feature>
<dbReference type="Gene3D" id="2.40.160.50">
    <property type="entry name" value="membrane protein fhac: a member of the omp85/tpsb transporter family"/>
    <property type="match status" value="1"/>
</dbReference>
<evidence type="ECO:0000256" key="2">
    <source>
        <dbReference type="ARBA" id="ARBA00022452"/>
    </source>
</evidence>
<dbReference type="Pfam" id="PF07244">
    <property type="entry name" value="POTRA"/>
    <property type="match status" value="4"/>
</dbReference>
<dbReference type="PIRSF" id="PIRSF006076">
    <property type="entry name" value="OM_assembly_OMP85"/>
    <property type="match status" value="1"/>
</dbReference>
<dbReference type="Gene3D" id="3.10.20.310">
    <property type="entry name" value="membrane protein fhac"/>
    <property type="match status" value="4"/>
</dbReference>
<feature type="signal peptide" evidence="9">
    <location>
        <begin position="1"/>
        <end position="23"/>
    </location>
</feature>
<accession>F8L7G1</accession>
<dbReference type="EMBL" id="FR872582">
    <property type="protein sequence ID" value="CCB88694.1"/>
    <property type="molecule type" value="Genomic_DNA"/>
</dbReference>
<dbReference type="GO" id="GO:0071709">
    <property type="term" value="P:membrane assembly"/>
    <property type="evidence" value="ECO:0007669"/>
    <property type="project" value="InterPro"/>
</dbReference>
<name>F8L7G1_SIMNZ</name>
<feature type="chain" id="PRO_5003374050" description="Outer membrane protein assembly factor BamA" evidence="9">
    <location>
        <begin position="24"/>
        <end position="798"/>
    </location>
</feature>
<comment type="subcellular location">
    <subcellularLocation>
        <location evidence="1">Membrane</location>
    </subcellularLocation>
</comment>
<evidence type="ECO:0000256" key="5">
    <source>
        <dbReference type="ARBA" id="ARBA00022737"/>
    </source>
</evidence>
<proteinExistence type="predicted"/>
<evidence type="ECO:0000256" key="7">
    <source>
        <dbReference type="ARBA" id="ARBA00023237"/>
    </source>
</evidence>
<evidence type="ECO:0000256" key="3">
    <source>
        <dbReference type="ARBA" id="ARBA00022692"/>
    </source>
</evidence>
<evidence type="ECO:0000256" key="1">
    <source>
        <dbReference type="ARBA" id="ARBA00004370"/>
    </source>
</evidence>
<keyword evidence="12" id="KW-1185">Reference proteome</keyword>
<dbReference type="OrthoDB" id="9803054at2"/>
<protein>
    <recommendedName>
        <fullName evidence="8">Outer membrane protein assembly factor BamA</fullName>
    </recommendedName>
</protein>
<dbReference type="HOGENOM" id="CLU_007664_1_1_0"/>
<evidence type="ECO:0000256" key="6">
    <source>
        <dbReference type="ARBA" id="ARBA00023136"/>
    </source>
</evidence>
<keyword evidence="7" id="KW-0998">Cell outer membrane</keyword>
<evidence type="ECO:0000256" key="4">
    <source>
        <dbReference type="ARBA" id="ARBA00022729"/>
    </source>
</evidence>
<keyword evidence="2" id="KW-1134">Transmembrane beta strand</keyword>
<sequence>MNKSVAKILTPLVLLTAPIPQLAAYSQATEAYEQKRVGKITVIMENLPRGSTFNQERILSKLRTKEGDPFSQNVFDQDLKTLSEEYDRVEPNIETRGGDVDITLKIWQKPMIRSIVWHGNSKVRTGTLQRELDIEPHTFFNRDEFNLAFNKVKEYYIKKGYFESDIEYKIIPYSDTNEIDIEITIHEGHSGHISKIAFSGLSNKEQSAILELIQTKKYNFFTSWLTGRGTYHEEALEQDKLIIVNYLQNQGYADARVNIQTKEDENGRLEIYINAVKGEKYHFGSIGIQGNELLNQQQIERVMLIKDGSIFSPEKLRDSIQNVKDLYGKDGYIEANINYVLHLSPSEPVYSVDIQIEEGEQFRIGLIRVLGNVSTNKNVILRESLLVPGEVFDSRRLKATQMRLEAIGYFKSVNVYAVKTPDDQELGENYRDVVIEVEETTTGSLSLFGGLSTTDSIFGGIDLAENNFDHRGLTRWWREGFSALRGAGEYAQLKAQIGKKQQTYSLTWMDPYFRDTLWRFGFEASYSKNRLQSDDYDVDIVGGSIFANYPLTNYWTFGTRLRVRNSISHVDKHILNKDAQQERQNSGLIAGLSSSISYDTRDNPFKPHRGVSSYFEIEMGGVRRHDNNPRYFPFGKVSFLNSYYYPLWRKGTVKLRGDFRFLVPFGGAEVEDVALSEKFFLGGDTTVRGYKPYSIGPKFPRNKDGDDSNAPKGGISSMLLSVEYLQNVMKMLDLFVFFDGGTVSEKRFDIPDFRMSYGLGARIELGNRMPFIVGMGFPINPEDKDDVKRFFFSMGAQF</sequence>
<evidence type="ECO:0000256" key="9">
    <source>
        <dbReference type="SAM" id="SignalP"/>
    </source>
</evidence>
<dbReference type="InterPro" id="IPR000184">
    <property type="entry name" value="Bac_surfAg_D15"/>
</dbReference>
<dbReference type="Proteomes" id="UP000000496">
    <property type="component" value="Chromosome gsn.131"/>
</dbReference>
<keyword evidence="3" id="KW-0812">Transmembrane</keyword>
<dbReference type="PANTHER" id="PTHR12815:SF47">
    <property type="entry name" value="TRANSLOCATION AND ASSEMBLY MODULE SUBUNIT TAMA"/>
    <property type="match status" value="1"/>
</dbReference>
<dbReference type="RefSeq" id="WP_013943161.1">
    <property type="nucleotide sequence ID" value="NC_015713.1"/>
</dbReference>
<organism evidence="11 12">
    <name type="scientific">Simkania negevensis (strain ATCC VR-1471 / DSM 27360 / Z)</name>
    <dbReference type="NCBI Taxonomy" id="331113"/>
    <lineage>
        <taxon>Bacteria</taxon>
        <taxon>Pseudomonadati</taxon>
        <taxon>Chlamydiota</taxon>
        <taxon>Chlamydiia</taxon>
        <taxon>Parachlamydiales</taxon>
        <taxon>Simkaniaceae</taxon>
        <taxon>Simkania</taxon>
    </lineage>
</organism>
<evidence type="ECO:0000256" key="8">
    <source>
        <dbReference type="NCBIfam" id="TIGR03303"/>
    </source>
</evidence>
<reference key="1">
    <citation type="journal article" date="2011" name="Mol. Biol. Evol.">
        <title>Unity in variety -- the pan-genome of the Chlamydiae.</title>
        <authorList>
            <person name="Collingro A."/>
            <person name="Tischler P."/>
            <person name="Weinmaier T."/>
            <person name="Penz T."/>
            <person name="Heinz E."/>
            <person name="Brunham R.C."/>
            <person name="Read T.D."/>
            <person name="Bavoil P.M."/>
            <person name="Sachse K."/>
            <person name="Kahane S."/>
            <person name="Friedman M.G."/>
            <person name="Rattei T."/>
            <person name="Myers G.S.A."/>
            <person name="Horn M."/>
        </authorList>
    </citation>
    <scope>NUCLEOTIDE SEQUENCE</scope>
    <source>
        <strain>Z</strain>
    </source>
</reference>
<keyword evidence="6" id="KW-0472">Membrane</keyword>
<keyword evidence="5" id="KW-0677">Repeat</keyword>
<dbReference type="InterPro" id="IPR023707">
    <property type="entry name" value="OM_assembly_BamA"/>
</dbReference>
<gene>
    <name evidence="11" type="primary">omp85</name>
    <name evidence="11" type="ordered locus">SNE_A08170</name>
</gene>
<dbReference type="NCBIfam" id="TIGR03303">
    <property type="entry name" value="OM_YaeT"/>
    <property type="match status" value="1"/>
</dbReference>
<dbReference type="GO" id="GO:0009279">
    <property type="term" value="C:cell outer membrane"/>
    <property type="evidence" value="ECO:0007669"/>
    <property type="project" value="UniProtKB-UniRule"/>
</dbReference>
<evidence type="ECO:0000259" key="10">
    <source>
        <dbReference type="PROSITE" id="PS51779"/>
    </source>
</evidence>
<dbReference type="InterPro" id="IPR039910">
    <property type="entry name" value="D15-like"/>
</dbReference>
<reference evidence="11 12" key="2">
    <citation type="journal article" date="2011" name="Mol. Biol. Evol.">
        <title>Unity in variety--the pan-genome of the Chlamydiae.</title>
        <authorList>
            <person name="Collingro A."/>
            <person name="Tischler P."/>
            <person name="Weinmaier T."/>
            <person name="Penz T."/>
            <person name="Heinz E."/>
            <person name="Brunham R.C."/>
            <person name="Read T.D."/>
            <person name="Bavoil P.M."/>
            <person name="Sachse K."/>
            <person name="Kahane S."/>
            <person name="Friedman M.G."/>
            <person name="Rattei T."/>
            <person name="Myers G.S."/>
            <person name="Horn M."/>
        </authorList>
    </citation>
    <scope>NUCLEOTIDE SEQUENCE [LARGE SCALE GENOMIC DNA]</scope>
    <source>
        <strain evidence="12">ATCC VR-1471 / Z</strain>
    </source>
</reference>
<dbReference type="eggNOG" id="COG4775">
    <property type="taxonomic scope" value="Bacteria"/>
</dbReference>
<dbReference type="Pfam" id="PF01103">
    <property type="entry name" value="Omp85"/>
    <property type="match status" value="1"/>
</dbReference>
<evidence type="ECO:0000313" key="11">
    <source>
        <dbReference type="EMBL" id="CCB88694.1"/>
    </source>
</evidence>
<dbReference type="KEGG" id="sng:SNE_A08170"/>
<keyword evidence="4 9" id="KW-0732">Signal</keyword>
<dbReference type="InterPro" id="IPR034746">
    <property type="entry name" value="POTRA"/>
</dbReference>